<gene>
    <name evidence="1" type="ORF">CIHG_04858</name>
</gene>
<proteinExistence type="predicted"/>
<dbReference type="PANTHER" id="PTHR38421">
    <property type="entry name" value="TRANSMEMBRANE PROTEIN USGS"/>
    <property type="match status" value="1"/>
</dbReference>
<reference evidence="2" key="1">
    <citation type="journal article" date="2010" name="Genome Res.">
        <title>Population genomic sequencing of Coccidioides fungi reveals recent hybridization and transposon control.</title>
        <authorList>
            <person name="Neafsey D.E."/>
            <person name="Barker B.M."/>
            <person name="Sharpton T.J."/>
            <person name="Stajich J.E."/>
            <person name="Park D.J."/>
            <person name="Whiston E."/>
            <person name="Hung C.-Y."/>
            <person name="McMahan C."/>
            <person name="White J."/>
            <person name="Sykes S."/>
            <person name="Heiman D."/>
            <person name="Young S."/>
            <person name="Zeng Q."/>
            <person name="Abouelleil A."/>
            <person name="Aftuck L."/>
            <person name="Bessette D."/>
            <person name="Brown A."/>
            <person name="FitzGerald M."/>
            <person name="Lui A."/>
            <person name="Macdonald J.P."/>
            <person name="Priest M."/>
            <person name="Orbach M.J."/>
            <person name="Galgiani J.N."/>
            <person name="Kirkland T.N."/>
            <person name="Cole G.T."/>
            <person name="Birren B.W."/>
            <person name="Henn M.R."/>
            <person name="Taylor J.W."/>
            <person name="Rounsley S.D."/>
        </authorList>
    </citation>
    <scope>NUCLEOTIDE SEQUENCE [LARGE SCALE GENOMIC DNA]</scope>
    <source>
        <strain evidence="2">H538.4</strain>
    </source>
</reference>
<sequence length="74" mass="8266">MSNFEPNAILRGAQLTLVGAHRALQNPELFTSEHYRQAALAVVAGIAIRLIVSIPVKEPRLPYYKGEVFNTNCW</sequence>
<dbReference type="PANTHER" id="PTHR38421:SF1">
    <property type="entry name" value="TRANSMEMBRANE PROTEIN"/>
    <property type="match status" value="1"/>
</dbReference>
<evidence type="ECO:0000313" key="1">
    <source>
        <dbReference type="EMBL" id="KMU86919.1"/>
    </source>
</evidence>
<accession>A0A0J8RSJ5</accession>
<dbReference type="EMBL" id="DS016995">
    <property type="protein sequence ID" value="KMU86919.1"/>
    <property type="molecule type" value="Genomic_DNA"/>
</dbReference>
<dbReference type="VEuPathDB" id="FungiDB:CIHG_04858"/>
<protein>
    <submittedName>
        <fullName evidence="1">Transmembrane protein UsgS</fullName>
    </submittedName>
</protein>
<evidence type="ECO:0000313" key="2">
    <source>
        <dbReference type="Proteomes" id="UP000054563"/>
    </source>
</evidence>
<dbReference type="AlphaFoldDB" id="A0A0J8RSJ5"/>
<keyword evidence="1" id="KW-0472">Membrane</keyword>
<keyword evidence="1" id="KW-0812">Transmembrane</keyword>
<dbReference type="Proteomes" id="UP000054563">
    <property type="component" value="Unassembled WGS sequence"/>
</dbReference>
<name>A0A0J8RSJ5_COCIT</name>
<organism evidence="1 2">
    <name type="scientific">Coccidioides immitis H538.4</name>
    <dbReference type="NCBI Taxonomy" id="396776"/>
    <lineage>
        <taxon>Eukaryota</taxon>
        <taxon>Fungi</taxon>
        <taxon>Dikarya</taxon>
        <taxon>Ascomycota</taxon>
        <taxon>Pezizomycotina</taxon>
        <taxon>Eurotiomycetes</taxon>
        <taxon>Eurotiomycetidae</taxon>
        <taxon>Onygenales</taxon>
        <taxon>Onygenaceae</taxon>
        <taxon>Coccidioides</taxon>
    </lineage>
</organism>